<protein>
    <submittedName>
        <fullName evidence="3">Aaa family ATPase</fullName>
    </submittedName>
</protein>
<dbReference type="PANTHER" id="PTHR46411">
    <property type="entry name" value="FAMILY ATPASE, PUTATIVE-RELATED"/>
    <property type="match status" value="1"/>
</dbReference>
<evidence type="ECO:0000313" key="3">
    <source>
        <dbReference type="EMBL" id="KAK0610777.1"/>
    </source>
</evidence>
<proteinExistence type="predicted"/>
<reference evidence="3" key="1">
    <citation type="submission" date="2023-06" db="EMBL/GenBank/DDBJ databases">
        <title>Genome-scale phylogeny and comparative genomics of the fungal order Sordariales.</title>
        <authorList>
            <consortium name="Lawrence Berkeley National Laboratory"/>
            <person name="Hensen N."/>
            <person name="Bonometti L."/>
            <person name="Westerberg I."/>
            <person name="Brannstrom I.O."/>
            <person name="Guillou S."/>
            <person name="Cros-Aarteil S."/>
            <person name="Calhoun S."/>
            <person name="Haridas S."/>
            <person name="Kuo A."/>
            <person name="Mondo S."/>
            <person name="Pangilinan J."/>
            <person name="Riley R."/>
            <person name="Labutti K."/>
            <person name="Andreopoulos B."/>
            <person name="Lipzen A."/>
            <person name="Chen C."/>
            <person name="Yanf M."/>
            <person name="Daum C."/>
            <person name="Ng V."/>
            <person name="Clum A."/>
            <person name="Steindorff A."/>
            <person name="Ohm R."/>
            <person name="Martin F."/>
            <person name="Silar P."/>
            <person name="Natvig D."/>
            <person name="Lalanne C."/>
            <person name="Gautier V."/>
            <person name="Ament-Velasquez S.L."/>
            <person name="Kruys A."/>
            <person name="Hutchinson M.I."/>
            <person name="Powell A.J."/>
            <person name="Barry K."/>
            <person name="Miller A.N."/>
            <person name="Grigoriev I.V."/>
            <person name="Debuchy R."/>
            <person name="Gladieux P."/>
            <person name="Thoren M.H."/>
            <person name="Johannesson H."/>
        </authorList>
    </citation>
    <scope>NUCLEOTIDE SEQUENCE</scope>
    <source>
        <strain evidence="3">CBS 606.72</strain>
    </source>
</reference>
<dbReference type="InterPro" id="IPR027417">
    <property type="entry name" value="P-loop_NTPase"/>
</dbReference>
<dbReference type="InterPro" id="IPR003959">
    <property type="entry name" value="ATPase_AAA_core"/>
</dbReference>
<evidence type="ECO:0000259" key="2">
    <source>
        <dbReference type="SMART" id="SM00382"/>
    </source>
</evidence>
<evidence type="ECO:0000313" key="4">
    <source>
        <dbReference type="Proteomes" id="UP001175000"/>
    </source>
</evidence>
<dbReference type="Pfam" id="PF23232">
    <property type="entry name" value="AAA_lid_13"/>
    <property type="match status" value="1"/>
</dbReference>
<dbReference type="GO" id="GO:0005524">
    <property type="term" value="F:ATP binding"/>
    <property type="evidence" value="ECO:0007669"/>
    <property type="project" value="InterPro"/>
</dbReference>
<feature type="compositionally biased region" description="Basic and acidic residues" evidence="1">
    <location>
        <begin position="57"/>
        <end position="82"/>
    </location>
</feature>
<feature type="domain" description="AAA+ ATPase" evidence="2">
    <location>
        <begin position="556"/>
        <end position="685"/>
    </location>
</feature>
<feature type="compositionally biased region" description="Polar residues" evidence="1">
    <location>
        <begin position="41"/>
        <end position="56"/>
    </location>
</feature>
<sequence>MDAESQIRVLEQKYTRLLETRVAELENRLLGVALKDGTVTASSGLSAVPTPSSSESGSDKNTKTDAKPNAEKASADTDKPKADATTNTDGQTSRYRVVVNRLDSDSGEYKDKLSLTNADDETKSQAFTFRKRLRMKRMRDGEQFLKATGSEVEVHFPALQVLLERVLRRYSQSGPTKTLQSPFEGLIFSWEKALEEVSRTDFDEGDNEEDIKLARADLGELMKMVSTSSGDEALDSYFKTKEAMKETKTITFKSLWTLFPPGSLVVSSPFLDQHQVFFVQRFRTETRYSYQKDMHETNFHLIVYSYDWDGSFFNRVAYEFSIPEFEDKKSVFELPIYPINMHQAGDETAKDDDKVGKLKASLIRRGKEFRKYCIAPRGKQTVRYEGMACYKPGTDLFGNDDDDSYYRYRYKKPPIVKTNVSGAAVVDFKSFLEYQPPNAPILGEQHRYDKGSECSCDDCKHRREDVYRFSWDKLPPTQEMTEEQYLLCPPRVLGYSLKDKKWMQFAVESLKEAEEANSTNFNTKLQLGAEHKELIWKSVRAHKEKNILDYTPGKGNGLVILLWGIPGVGKTLTAESVASLVGKPQFSVGVSDIGLEGSKVESNLQKMFDLAGLWEAVLLFDEADVFLEARDSTKSDIHRNTIVSVLLRVLEYYNGILFLTTNRLMSFDIAVQSRIHISIEYSDLEPQQRENIFTEFLQQLKHQGLVDNHDWGSITRWVSEDGKEMAFNGRQIRNIVSTAMAVAHADKRHLLRKDLVSVANNTKTFKKALQERETLYRNLHIRPFL</sequence>
<feature type="compositionally biased region" description="Polar residues" evidence="1">
    <location>
        <begin position="84"/>
        <end position="94"/>
    </location>
</feature>
<dbReference type="Pfam" id="PF00004">
    <property type="entry name" value="AAA"/>
    <property type="match status" value="1"/>
</dbReference>
<comment type="caution">
    <text evidence="3">The sequence shown here is derived from an EMBL/GenBank/DDBJ whole genome shotgun (WGS) entry which is preliminary data.</text>
</comment>
<dbReference type="SUPFAM" id="SSF52540">
    <property type="entry name" value="P-loop containing nucleoside triphosphate hydrolases"/>
    <property type="match status" value="1"/>
</dbReference>
<gene>
    <name evidence="3" type="ORF">B0T14DRAFT_463403</name>
</gene>
<name>A0AA39TH49_9PEZI</name>
<dbReference type="Pfam" id="PF22942">
    <property type="entry name" value="DUF7025"/>
    <property type="match status" value="1"/>
</dbReference>
<evidence type="ECO:0000256" key="1">
    <source>
        <dbReference type="SAM" id="MobiDB-lite"/>
    </source>
</evidence>
<dbReference type="InterPro" id="IPR003593">
    <property type="entry name" value="AAA+_ATPase"/>
</dbReference>
<dbReference type="GO" id="GO:0016887">
    <property type="term" value="F:ATP hydrolysis activity"/>
    <property type="evidence" value="ECO:0007669"/>
    <property type="project" value="InterPro"/>
</dbReference>
<organism evidence="3 4">
    <name type="scientific">Immersiella caudata</name>
    <dbReference type="NCBI Taxonomy" id="314043"/>
    <lineage>
        <taxon>Eukaryota</taxon>
        <taxon>Fungi</taxon>
        <taxon>Dikarya</taxon>
        <taxon>Ascomycota</taxon>
        <taxon>Pezizomycotina</taxon>
        <taxon>Sordariomycetes</taxon>
        <taxon>Sordariomycetidae</taxon>
        <taxon>Sordariales</taxon>
        <taxon>Lasiosphaeriaceae</taxon>
        <taxon>Immersiella</taxon>
    </lineage>
</organism>
<feature type="region of interest" description="Disordered" evidence="1">
    <location>
        <begin position="41"/>
        <end position="96"/>
    </location>
</feature>
<dbReference type="InterPro" id="IPR056599">
    <property type="entry name" value="AAA_lid_fung"/>
</dbReference>
<dbReference type="EMBL" id="JAULSU010000007">
    <property type="protein sequence ID" value="KAK0610777.1"/>
    <property type="molecule type" value="Genomic_DNA"/>
</dbReference>
<dbReference type="InterPro" id="IPR054289">
    <property type="entry name" value="DUF7025"/>
</dbReference>
<keyword evidence="4" id="KW-1185">Reference proteome</keyword>
<dbReference type="CDD" id="cd19481">
    <property type="entry name" value="RecA-like_protease"/>
    <property type="match status" value="1"/>
</dbReference>
<dbReference type="AlphaFoldDB" id="A0AA39TH49"/>
<dbReference type="PANTHER" id="PTHR46411:SF3">
    <property type="entry name" value="AAA+ ATPASE DOMAIN-CONTAINING PROTEIN"/>
    <property type="match status" value="1"/>
</dbReference>
<dbReference type="Gene3D" id="3.40.50.300">
    <property type="entry name" value="P-loop containing nucleotide triphosphate hydrolases"/>
    <property type="match status" value="1"/>
</dbReference>
<dbReference type="SMART" id="SM00382">
    <property type="entry name" value="AAA"/>
    <property type="match status" value="1"/>
</dbReference>
<dbReference type="Proteomes" id="UP001175000">
    <property type="component" value="Unassembled WGS sequence"/>
</dbReference>
<accession>A0AA39TH49</accession>